<sequence length="256" mass="29279">MTTINDLIEGVARDLNDYTDGIPAKQYQRWSQRQLLDYWNEAMCVMYTLNPSKFKKTRVAKLTPGINQEFKGCERVLSVVGVCDEEGHVLYEIEQDKGDKQLKWGGFRSRQCSTFQHSRNFKLTKYNIATDKDGSVFVKPAVPYGVDVYLKFVCETPPVKFEINDLGADVEQSNCADVTLGVHWVLFRALMVDEESQSSNTLATQHLNLFLKLIEARVEVDKESNYNLTGVPKELRQLVAREIAKYQLGARGRYYA</sequence>
<accession>A0A8S5MPR3</accession>
<dbReference type="EMBL" id="BK014959">
    <property type="protein sequence ID" value="DAD84349.1"/>
    <property type="molecule type" value="Genomic_DNA"/>
</dbReference>
<dbReference type="InterPro" id="IPR056209">
    <property type="entry name" value="SU10_adaptor"/>
</dbReference>
<organism evidence="1">
    <name type="scientific">Podoviridae sp. ctUS21</name>
    <dbReference type="NCBI Taxonomy" id="2826557"/>
    <lineage>
        <taxon>Viruses</taxon>
        <taxon>Duplodnaviria</taxon>
        <taxon>Heunggongvirae</taxon>
        <taxon>Uroviricota</taxon>
        <taxon>Caudoviricetes</taxon>
    </lineage>
</organism>
<dbReference type="Pfam" id="PF24175">
    <property type="entry name" value="SU10_adaptor"/>
    <property type="match status" value="1"/>
</dbReference>
<protein>
    <submittedName>
        <fullName evidence="1">Head to tail adaptor</fullName>
    </submittedName>
</protein>
<proteinExistence type="predicted"/>
<name>A0A8S5MPR3_9CAUD</name>
<reference evidence="1" key="1">
    <citation type="journal article" date="2021" name="Proc. Natl. Acad. Sci. U.S.A.">
        <title>A Catalog of Tens of Thousands of Viruses from Human Metagenomes Reveals Hidden Associations with Chronic Diseases.</title>
        <authorList>
            <person name="Tisza M.J."/>
            <person name="Buck C.B."/>
        </authorList>
    </citation>
    <scope>NUCLEOTIDE SEQUENCE</scope>
    <source>
        <strain evidence="1">CtUS21</strain>
    </source>
</reference>
<evidence type="ECO:0000313" key="1">
    <source>
        <dbReference type="EMBL" id="DAD84349.1"/>
    </source>
</evidence>